<name>A0A2S7RVX9_ENTMU</name>
<accession>A0A2S7RVX9</accession>
<organism evidence="1 2">
    <name type="scientific">Enterococcus mundtii</name>
    <dbReference type="NCBI Taxonomy" id="53346"/>
    <lineage>
        <taxon>Bacteria</taxon>
        <taxon>Bacillati</taxon>
        <taxon>Bacillota</taxon>
        <taxon>Bacilli</taxon>
        <taxon>Lactobacillales</taxon>
        <taxon>Enterococcaceae</taxon>
        <taxon>Enterococcus</taxon>
    </lineage>
</organism>
<dbReference type="AlphaFoldDB" id="A0A2S7RVX9"/>
<comment type="caution">
    <text evidence="1">The sequence shown here is derived from an EMBL/GenBank/DDBJ whole genome shotgun (WGS) entry which is preliminary data.</text>
</comment>
<dbReference type="EMBL" id="PUAP01000017">
    <property type="protein sequence ID" value="PQF24063.1"/>
    <property type="molecule type" value="Genomic_DNA"/>
</dbReference>
<evidence type="ECO:0000313" key="1">
    <source>
        <dbReference type="EMBL" id="PQF24063.1"/>
    </source>
</evidence>
<dbReference type="Proteomes" id="UP000237934">
    <property type="component" value="Unassembled WGS sequence"/>
</dbReference>
<protein>
    <submittedName>
        <fullName evidence="1">Uncharacterized protein</fullName>
    </submittedName>
</protein>
<evidence type="ECO:0000313" key="2">
    <source>
        <dbReference type="Proteomes" id="UP000237934"/>
    </source>
</evidence>
<sequence length="82" mass="9563">MSMSRASKDFYHNAGNKNITTRQKTGWAETYWRNVYHYSRVQMKTAIIKDVRVDSGRKYGSSYSYAEATGVRDLVTYTYWGS</sequence>
<gene>
    <name evidence="1" type="ORF">CUS89_04755</name>
</gene>
<dbReference type="RefSeq" id="WP_104871248.1">
    <property type="nucleotide sequence ID" value="NZ_PUAP01000017.1"/>
</dbReference>
<proteinExistence type="predicted"/>
<reference evidence="1 2" key="1">
    <citation type="journal article" date="2018" name="Pathog. Dis.">
        <title>Whole-genome sequencing based characterization of antimicrobial resistance in Enterococcus.</title>
        <authorList>
            <person name="Tyson G."/>
        </authorList>
    </citation>
    <scope>NUCLEOTIDE SEQUENCE [LARGE SCALE GENOMIC DNA]</scope>
    <source>
        <strain evidence="1 2">CVM N55263</strain>
    </source>
</reference>